<dbReference type="AlphaFoldDB" id="A0ABD3NTE7"/>
<dbReference type="Pfam" id="PF12796">
    <property type="entry name" value="Ank_2"/>
    <property type="match status" value="1"/>
</dbReference>
<dbReference type="Gene3D" id="1.25.40.20">
    <property type="entry name" value="Ankyrin repeat-containing domain"/>
    <property type="match status" value="1"/>
</dbReference>
<feature type="repeat" description="ANK" evidence="1">
    <location>
        <begin position="422"/>
        <end position="454"/>
    </location>
</feature>
<dbReference type="Gene3D" id="2.115.10.20">
    <property type="entry name" value="Glycosyl hydrolase domain, family 43"/>
    <property type="match status" value="2"/>
</dbReference>
<keyword evidence="3" id="KW-1185">Reference proteome</keyword>
<sequence length="521" mass="53941">MSHCGRGVAAAMLLSPAARRLGEPRTLTRMDAAVGADTRFAVLTGRVLTPGSSGDGWWDGRCAASPVILPPLPPSRPKWQCFYYGRPSDRWNADLPAFLPTGVSGLAESDDGLNWSRVRGPLEGGAVLRPSNEAEAFDHVHVGITDVIPQPDGSYAALYLGGSAEEVSLGMGPGPIRGFRMRPGAATSRDGRGLVWERVATANPLLDVGAVGAWDANFCSWPRALPLDAARPDGEWIMTYHALAPPGADGASAPRWAVGAAVGESGHALGPYTKLDDPVLCGGAGGTFDEAGIGTRHVVHRPDGPGLVMVYEGVGADGRHRLGLATSADGRDWAKVEGLGPDPGGPIFEGAPAEEDAWDNGNVGTPWVMPLADGRWRLYYVGTSSKGRTVAIGAAEANDLFSCWERVAVSGSGLCIDERDVAGETSLILAAERGDSANVRILLDAGADPCAVSESGWTALHGAAECNCVPAIEMLVEAGADVSASARSGKTPLDIALQYARPEAAEQLIALGASGSAGSMV</sequence>
<dbReference type="EMBL" id="JALLAZ020001251">
    <property type="protein sequence ID" value="KAL3777966.1"/>
    <property type="molecule type" value="Genomic_DNA"/>
</dbReference>
<comment type="caution">
    <text evidence="2">The sequence shown here is derived from an EMBL/GenBank/DDBJ whole genome shotgun (WGS) entry which is preliminary data.</text>
</comment>
<gene>
    <name evidence="2" type="ORF">ACHAW5_003400</name>
</gene>
<organism evidence="2 3">
    <name type="scientific">Stephanodiscus triporus</name>
    <dbReference type="NCBI Taxonomy" id="2934178"/>
    <lineage>
        <taxon>Eukaryota</taxon>
        <taxon>Sar</taxon>
        <taxon>Stramenopiles</taxon>
        <taxon>Ochrophyta</taxon>
        <taxon>Bacillariophyta</taxon>
        <taxon>Coscinodiscophyceae</taxon>
        <taxon>Thalassiosirophycidae</taxon>
        <taxon>Stephanodiscales</taxon>
        <taxon>Stephanodiscaceae</taxon>
        <taxon>Stephanodiscus</taxon>
    </lineage>
</organism>
<name>A0ABD3NTE7_9STRA</name>
<keyword evidence="1" id="KW-0040">ANK repeat</keyword>
<dbReference type="SMART" id="SM00248">
    <property type="entry name" value="ANK"/>
    <property type="match status" value="3"/>
</dbReference>
<evidence type="ECO:0000256" key="1">
    <source>
        <dbReference type="PROSITE-ProRule" id="PRU00023"/>
    </source>
</evidence>
<dbReference type="PANTHER" id="PTHR35279">
    <property type="match status" value="1"/>
</dbReference>
<evidence type="ECO:0000313" key="3">
    <source>
        <dbReference type="Proteomes" id="UP001530315"/>
    </source>
</evidence>
<dbReference type="InterPro" id="IPR023296">
    <property type="entry name" value="Glyco_hydro_beta-prop_sf"/>
</dbReference>
<dbReference type="InterPro" id="IPR002110">
    <property type="entry name" value="Ankyrin_rpt"/>
</dbReference>
<evidence type="ECO:0000313" key="2">
    <source>
        <dbReference type="EMBL" id="KAL3777966.1"/>
    </source>
</evidence>
<feature type="repeat" description="ANK" evidence="1">
    <location>
        <begin position="455"/>
        <end position="487"/>
    </location>
</feature>
<dbReference type="SUPFAM" id="SSF48403">
    <property type="entry name" value="Ankyrin repeat"/>
    <property type="match status" value="1"/>
</dbReference>
<reference evidence="2 3" key="1">
    <citation type="submission" date="2024-10" db="EMBL/GenBank/DDBJ databases">
        <title>Updated reference genomes for cyclostephanoid diatoms.</title>
        <authorList>
            <person name="Roberts W.R."/>
            <person name="Alverson A.J."/>
        </authorList>
    </citation>
    <scope>NUCLEOTIDE SEQUENCE [LARGE SCALE GENOMIC DNA]</scope>
    <source>
        <strain evidence="2 3">AJA276-08</strain>
    </source>
</reference>
<dbReference type="SUPFAM" id="SSF75005">
    <property type="entry name" value="Arabinanase/levansucrase/invertase"/>
    <property type="match status" value="2"/>
</dbReference>
<dbReference type="PROSITE" id="PS50088">
    <property type="entry name" value="ANK_REPEAT"/>
    <property type="match status" value="2"/>
</dbReference>
<dbReference type="Proteomes" id="UP001530315">
    <property type="component" value="Unassembled WGS sequence"/>
</dbReference>
<dbReference type="InterPro" id="IPR036770">
    <property type="entry name" value="Ankyrin_rpt-contain_sf"/>
</dbReference>
<accession>A0ABD3NTE7</accession>
<dbReference type="PANTHER" id="PTHR35279:SF4">
    <property type="entry name" value="GLYCOSYL HYDROLASE FAMILY 32 N-TERMINAL DOMAIN-CONTAINING PROTEIN"/>
    <property type="match status" value="1"/>
</dbReference>
<protein>
    <submittedName>
        <fullName evidence="2">Uncharacterized protein</fullName>
    </submittedName>
</protein>
<dbReference type="PROSITE" id="PS50297">
    <property type="entry name" value="ANK_REP_REGION"/>
    <property type="match status" value="2"/>
</dbReference>
<proteinExistence type="predicted"/>